<name>A0A8X6YEM0_9ARAC</name>
<dbReference type="Proteomes" id="UP000886998">
    <property type="component" value="Unassembled WGS sequence"/>
</dbReference>
<dbReference type="EMBL" id="BMAV01026670">
    <property type="protein sequence ID" value="GFS52318.1"/>
    <property type="molecule type" value="Genomic_DNA"/>
</dbReference>
<evidence type="ECO:0000313" key="2">
    <source>
        <dbReference type="EMBL" id="GFY69616.1"/>
    </source>
</evidence>
<evidence type="ECO:0000313" key="1">
    <source>
        <dbReference type="EMBL" id="GFS52318.1"/>
    </source>
</evidence>
<dbReference type="OrthoDB" id="7695426at2759"/>
<sequence>MLHCVENSKNSELVIRRENDTRGCAKADATMDLVKGYSSLEKALHVIAENMTQINDESIRQCRVRFTLKTFQHTKSCSRNSPHGS</sequence>
<organism evidence="2 3">
    <name type="scientific">Trichonephila inaurata madagascariensis</name>
    <dbReference type="NCBI Taxonomy" id="2747483"/>
    <lineage>
        <taxon>Eukaryota</taxon>
        <taxon>Metazoa</taxon>
        <taxon>Ecdysozoa</taxon>
        <taxon>Arthropoda</taxon>
        <taxon>Chelicerata</taxon>
        <taxon>Arachnida</taxon>
        <taxon>Araneae</taxon>
        <taxon>Araneomorphae</taxon>
        <taxon>Entelegynae</taxon>
        <taxon>Araneoidea</taxon>
        <taxon>Nephilidae</taxon>
        <taxon>Trichonephila</taxon>
        <taxon>Trichonephila inaurata</taxon>
    </lineage>
</organism>
<proteinExistence type="predicted"/>
<comment type="caution">
    <text evidence="2">The sequence shown here is derived from an EMBL/GenBank/DDBJ whole genome shotgun (WGS) entry which is preliminary data.</text>
</comment>
<reference evidence="2" key="1">
    <citation type="submission" date="2020-08" db="EMBL/GenBank/DDBJ databases">
        <title>Multicomponent nature underlies the extraordinary mechanical properties of spider dragline silk.</title>
        <authorList>
            <person name="Kono N."/>
            <person name="Nakamura H."/>
            <person name="Mori M."/>
            <person name="Yoshida Y."/>
            <person name="Ohtoshi R."/>
            <person name="Malay A.D."/>
            <person name="Moran D.A.P."/>
            <person name="Tomita M."/>
            <person name="Numata K."/>
            <person name="Arakawa K."/>
        </authorList>
    </citation>
    <scope>NUCLEOTIDE SEQUENCE</scope>
</reference>
<evidence type="ECO:0000313" key="3">
    <source>
        <dbReference type="Proteomes" id="UP000886998"/>
    </source>
</evidence>
<gene>
    <name evidence="2" type="ORF">TNIN_328641</name>
    <name evidence="1" type="ORF">TNIN_375641</name>
</gene>
<dbReference type="AlphaFoldDB" id="A0A8X6YEM0"/>
<accession>A0A8X6YEM0</accession>
<protein>
    <submittedName>
        <fullName evidence="2">Uncharacterized protein</fullName>
    </submittedName>
</protein>
<keyword evidence="3" id="KW-1185">Reference proteome</keyword>
<dbReference type="EMBL" id="BMAV01017721">
    <property type="protein sequence ID" value="GFY69616.1"/>
    <property type="molecule type" value="Genomic_DNA"/>
</dbReference>